<dbReference type="EMBL" id="HBFC01027317">
    <property type="protein sequence ID" value="CAD8714808.1"/>
    <property type="molecule type" value="Transcribed_RNA"/>
</dbReference>
<accession>A0A7S0XCN4</accession>
<protein>
    <submittedName>
        <fullName evidence="2">Uncharacterized protein</fullName>
    </submittedName>
</protein>
<proteinExistence type="predicted"/>
<reference evidence="2" key="1">
    <citation type="submission" date="2021-01" db="EMBL/GenBank/DDBJ databases">
        <authorList>
            <person name="Corre E."/>
            <person name="Pelletier E."/>
            <person name="Niang G."/>
            <person name="Scheremetjew M."/>
            <person name="Finn R."/>
            <person name="Kale V."/>
            <person name="Holt S."/>
            <person name="Cochrane G."/>
            <person name="Meng A."/>
            <person name="Brown T."/>
            <person name="Cohen L."/>
        </authorList>
    </citation>
    <scope>NUCLEOTIDE SEQUENCE</scope>
    <source>
        <strain evidence="2">SL-175</strain>
    </source>
</reference>
<feature type="compositionally biased region" description="Pro residues" evidence="1">
    <location>
        <begin position="1"/>
        <end position="16"/>
    </location>
</feature>
<evidence type="ECO:0000313" key="2">
    <source>
        <dbReference type="EMBL" id="CAD8714808.1"/>
    </source>
</evidence>
<organism evidence="2">
    <name type="scientific">Mantoniella antarctica</name>
    <dbReference type="NCBI Taxonomy" id="81844"/>
    <lineage>
        <taxon>Eukaryota</taxon>
        <taxon>Viridiplantae</taxon>
        <taxon>Chlorophyta</taxon>
        <taxon>Mamiellophyceae</taxon>
        <taxon>Mamiellales</taxon>
        <taxon>Mamiellaceae</taxon>
        <taxon>Mantoniella</taxon>
    </lineage>
</organism>
<gene>
    <name evidence="2" type="ORF">MANT1106_LOCUS16460</name>
</gene>
<sequence length="143" mass="16342">MGAPKTPPKTPPQKPNKPPRKRARIAFNVDTEPSHVGRLVRMRDTHDSVWVYGAAMSVETKWNVENYLGYGVQRNVERHTGRYRLIYGHFNDQDAAQAALFKVIAREDAGEEVLDAILPKNQLYNFNTLVKYGLLEFTDDLDN</sequence>
<name>A0A7S0XCN4_9CHLO</name>
<evidence type="ECO:0000256" key="1">
    <source>
        <dbReference type="SAM" id="MobiDB-lite"/>
    </source>
</evidence>
<dbReference type="AlphaFoldDB" id="A0A7S0XCN4"/>
<feature type="region of interest" description="Disordered" evidence="1">
    <location>
        <begin position="1"/>
        <end position="21"/>
    </location>
</feature>